<dbReference type="Pfam" id="PF11799">
    <property type="entry name" value="IMS_C"/>
    <property type="match status" value="1"/>
</dbReference>
<dbReference type="InterPro" id="IPR050116">
    <property type="entry name" value="DNA_polymerase-Y"/>
</dbReference>
<dbReference type="CDD" id="cd03586">
    <property type="entry name" value="PolY_Pol_IV_kappa"/>
    <property type="match status" value="1"/>
</dbReference>
<comment type="subcellular location">
    <subcellularLocation>
        <location evidence="13">Cytoplasm</location>
    </subcellularLocation>
</comment>
<dbReference type="GeneID" id="78211826"/>
<dbReference type="Gene3D" id="3.40.1170.60">
    <property type="match status" value="1"/>
</dbReference>
<dbReference type="SUPFAM" id="SSF56672">
    <property type="entry name" value="DNA/RNA polymerases"/>
    <property type="match status" value="1"/>
</dbReference>
<evidence type="ECO:0000256" key="1">
    <source>
        <dbReference type="ARBA" id="ARBA00010945"/>
    </source>
</evidence>
<dbReference type="EMBL" id="CP044496">
    <property type="protein sequence ID" value="QFG50940.1"/>
    <property type="molecule type" value="Genomic_DNA"/>
</dbReference>
<dbReference type="FunFam" id="3.30.1490.100:FF:000004">
    <property type="entry name" value="DNA polymerase IV"/>
    <property type="match status" value="1"/>
</dbReference>
<keyword evidence="9 13" id="KW-0239">DNA-directed DNA polymerase</keyword>
<keyword evidence="11 13" id="KW-0234">DNA repair</keyword>
<keyword evidence="10 13" id="KW-0238">DNA-binding</keyword>
<dbReference type="GO" id="GO:0003887">
    <property type="term" value="F:DNA-directed DNA polymerase activity"/>
    <property type="evidence" value="ECO:0007669"/>
    <property type="project" value="UniProtKB-UniRule"/>
</dbReference>
<name>A0A353U9H4_9LACO</name>
<dbReference type="NCBIfam" id="NF002677">
    <property type="entry name" value="PRK02406.1"/>
    <property type="match status" value="1"/>
</dbReference>
<evidence type="ECO:0000256" key="9">
    <source>
        <dbReference type="ARBA" id="ARBA00022932"/>
    </source>
</evidence>
<dbReference type="Pfam" id="PF00817">
    <property type="entry name" value="IMS"/>
    <property type="match status" value="1"/>
</dbReference>
<evidence type="ECO:0000256" key="13">
    <source>
        <dbReference type="HAMAP-Rule" id="MF_01113"/>
    </source>
</evidence>
<proteinExistence type="inferred from homology"/>
<dbReference type="Pfam" id="PF11798">
    <property type="entry name" value="IMS_HHH"/>
    <property type="match status" value="1"/>
</dbReference>
<keyword evidence="13" id="KW-0963">Cytoplasm</keyword>
<dbReference type="HAMAP" id="MF_01113">
    <property type="entry name" value="DNApol_IV"/>
    <property type="match status" value="1"/>
</dbReference>
<dbReference type="InterPro" id="IPR036775">
    <property type="entry name" value="DNA_pol_Y-fam_lit_finger_sf"/>
</dbReference>
<dbReference type="AlphaFoldDB" id="A0A353U9H4"/>
<evidence type="ECO:0000313" key="15">
    <source>
        <dbReference type="Proteomes" id="UP000325393"/>
    </source>
</evidence>
<keyword evidence="3 13" id="KW-0808">Transferase</keyword>
<feature type="binding site" evidence="13">
    <location>
        <position position="122"/>
    </location>
    <ligand>
        <name>Mg(2+)</name>
        <dbReference type="ChEBI" id="CHEBI:18420"/>
    </ligand>
</feature>
<keyword evidence="7 13" id="KW-0227">DNA damage</keyword>
<dbReference type="GO" id="GO:0000287">
    <property type="term" value="F:magnesium ion binding"/>
    <property type="evidence" value="ECO:0007669"/>
    <property type="project" value="UniProtKB-UniRule"/>
</dbReference>
<evidence type="ECO:0000256" key="6">
    <source>
        <dbReference type="ARBA" id="ARBA00022723"/>
    </source>
</evidence>
<dbReference type="PANTHER" id="PTHR11076">
    <property type="entry name" value="DNA REPAIR POLYMERASE UMUC / TRANSFERASE FAMILY MEMBER"/>
    <property type="match status" value="1"/>
</dbReference>
<sequence length="378" mass="43079">MNNKQENLLPKNDIHRRIIHLDMDAFYASVEMRDHPEYKTRALVVGQDPREHHGHGVVATANYVARKYGVHSAMPSIKALRLIPKQNLVFIKPNFKKYRAVSAEIHGIMHEITDMVQSISLDEAYLDVTNNKIGATSIAQIGVVLQTKIRHETGLNCSFGATYNKFLAKMGSEYSKPFGRTVILPSEAKAFLAKQKIEKFHGIGPKTQRKLHDMGVYTGKELQAMPVRALIKYFHRMGYIIAEHANGIDLSRVVPDSEQNRKSIGIERTYEPSIYSKQKALSKLHDYCDSLEEKLQQRNFYANTIVLKVRNTDFETVTKRKKLKHAINNKREIYEAARALFEPISNRYLSEGIRLLGVTATDFSKADFQAVDLNLFSD</sequence>
<gene>
    <name evidence="13 14" type="primary">dinB</name>
    <name evidence="14" type="ORF">LA749_02390</name>
</gene>
<dbReference type="OrthoDB" id="9808813at2"/>
<evidence type="ECO:0000256" key="7">
    <source>
        <dbReference type="ARBA" id="ARBA00022763"/>
    </source>
</evidence>
<dbReference type="PANTHER" id="PTHR11076:SF33">
    <property type="entry name" value="DNA POLYMERASE KAPPA"/>
    <property type="match status" value="1"/>
</dbReference>
<keyword evidence="4 13" id="KW-0548">Nucleotidyltransferase</keyword>
<dbReference type="Gene3D" id="3.30.70.270">
    <property type="match status" value="1"/>
</dbReference>
<keyword evidence="5 13" id="KW-0235">DNA replication</keyword>
<feature type="active site" evidence="13">
    <location>
        <position position="123"/>
    </location>
</feature>
<dbReference type="Gene3D" id="1.10.150.20">
    <property type="entry name" value="5' to 3' exonuclease, C-terminal subdomain"/>
    <property type="match status" value="1"/>
</dbReference>
<dbReference type="RefSeq" id="WP_056969535.1">
    <property type="nucleotide sequence ID" value="NZ_AP014808.1"/>
</dbReference>
<dbReference type="Proteomes" id="UP000325393">
    <property type="component" value="Chromosome"/>
</dbReference>
<evidence type="ECO:0000256" key="10">
    <source>
        <dbReference type="ARBA" id="ARBA00023125"/>
    </source>
</evidence>
<evidence type="ECO:0000256" key="3">
    <source>
        <dbReference type="ARBA" id="ARBA00022679"/>
    </source>
</evidence>
<feature type="binding site" evidence="13">
    <location>
        <position position="22"/>
    </location>
    <ligand>
        <name>Mg(2+)</name>
        <dbReference type="ChEBI" id="CHEBI:18420"/>
    </ligand>
</feature>
<dbReference type="GO" id="GO:0006281">
    <property type="term" value="P:DNA repair"/>
    <property type="evidence" value="ECO:0007669"/>
    <property type="project" value="UniProtKB-UniRule"/>
</dbReference>
<accession>A0A353U9H4</accession>
<dbReference type="InterPro" id="IPR001126">
    <property type="entry name" value="UmuC"/>
</dbReference>
<dbReference type="SUPFAM" id="SSF100879">
    <property type="entry name" value="Lesion bypass DNA polymerase (Y-family), little finger domain"/>
    <property type="match status" value="1"/>
</dbReference>
<dbReference type="InterPro" id="IPR043502">
    <property type="entry name" value="DNA/RNA_pol_sf"/>
</dbReference>
<dbReference type="PROSITE" id="PS50173">
    <property type="entry name" value="UMUC"/>
    <property type="match status" value="1"/>
</dbReference>
<keyword evidence="6 13" id="KW-0479">Metal-binding</keyword>
<comment type="subunit">
    <text evidence="13">Monomer.</text>
</comment>
<dbReference type="InterPro" id="IPR022880">
    <property type="entry name" value="DNApol_IV"/>
</dbReference>
<evidence type="ECO:0000256" key="11">
    <source>
        <dbReference type="ARBA" id="ARBA00023204"/>
    </source>
</evidence>
<comment type="function">
    <text evidence="13">Poorly processive, error-prone DNA polymerase involved in untargeted mutagenesis. Copies undamaged DNA at stalled replication forks, which arise in vivo from mismatched or misaligned primer ends. These misaligned primers can be extended by PolIV. Exhibits no 3'-5' exonuclease (proofreading) activity. May be involved in translesional synthesis, in conjunction with the beta clamp from PolIII.</text>
</comment>
<dbReference type="GO" id="GO:0005829">
    <property type="term" value="C:cytosol"/>
    <property type="evidence" value="ECO:0007669"/>
    <property type="project" value="TreeGrafter"/>
</dbReference>
<comment type="cofactor">
    <cofactor evidence="13">
        <name>Mg(2+)</name>
        <dbReference type="ChEBI" id="CHEBI:18420"/>
    </cofactor>
    <text evidence="13">Binds 2 magnesium ions per subunit.</text>
</comment>
<feature type="site" description="Substrate discrimination" evidence="13">
    <location>
        <position position="27"/>
    </location>
</feature>
<dbReference type="InterPro" id="IPR024728">
    <property type="entry name" value="PolY_HhH_motif"/>
</dbReference>
<evidence type="ECO:0000256" key="12">
    <source>
        <dbReference type="ARBA" id="ARBA00049244"/>
    </source>
</evidence>
<dbReference type="InterPro" id="IPR017961">
    <property type="entry name" value="DNA_pol_Y-fam_little_finger"/>
</dbReference>
<organism evidence="14 15">
    <name type="scientific">Lactobacillus acetotolerans</name>
    <dbReference type="NCBI Taxonomy" id="1600"/>
    <lineage>
        <taxon>Bacteria</taxon>
        <taxon>Bacillati</taxon>
        <taxon>Bacillota</taxon>
        <taxon>Bacilli</taxon>
        <taxon>Lactobacillales</taxon>
        <taxon>Lactobacillaceae</taxon>
        <taxon>Lactobacillus</taxon>
    </lineage>
</organism>
<evidence type="ECO:0000313" key="14">
    <source>
        <dbReference type="EMBL" id="QFG50940.1"/>
    </source>
</evidence>
<dbReference type="InterPro" id="IPR043128">
    <property type="entry name" value="Rev_trsase/Diguanyl_cyclase"/>
</dbReference>
<dbReference type="GO" id="GO:0006261">
    <property type="term" value="P:DNA-templated DNA replication"/>
    <property type="evidence" value="ECO:0007669"/>
    <property type="project" value="UniProtKB-UniRule"/>
</dbReference>
<evidence type="ECO:0000256" key="4">
    <source>
        <dbReference type="ARBA" id="ARBA00022695"/>
    </source>
</evidence>
<keyword evidence="8 13" id="KW-0460">Magnesium</keyword>
<keyword evidence="2 13" id="KW-0515">Mutator protein</keyword>
<dbReference type="GO" id="GO:0009432">
    <property type="term" value="P:SOS response"/>
    <property type="evidence" value="ECO:0007669"/>
    <property type="project" value="TreeGrafter"/>
</dbReference>
<evidence type="ECO:0000256" key="5">
    <source>
        <dbReference type="ARBA" id="ARBA00022705"/>
    </source>
</evidence>
<dbReference type="Gene3D" id="3.30.1490.100">
    <property type="entry name" value="DNA polymerase, Y-family, little finger domain"/>
    <property type="match status" value="1"/>
</dbReference>
<comment type="catalytic activity">
    <reaction evidence="12 13">
        <text>DNA(n) + a 2'-deoxyribonucleoside 5'-triphosphate = DNA(n+1) + diphosphate</text>
        <dbReference type="Rhea" id="RHEA:22508"/>
        <dbReference type="Rhea" id="RHEA-COMP:17339"/>
        <dbReference type="Rhea" id="RHEA-COMP:17340"/>
        <dbReference type="ChEBI" id="CHEBI:33019"/>
        <dbReference type="ChEBI" id="CHEBI:61560"/>
        <dbReference type="ChEBI" id="CHEBI:173112"/>
        <dbReference type="EC" id="2.7.7.7"/>
    </reaction>
</comment>
<dbReference type="EC" id="2.7.7.7" evidence="13"/>
<comment type="similarity">
    <text evidence="1 13">Belongs to the DNA polymerase type-Y family.</text>
</comment>
<dbReference type="GO" id="GO:0042276">
    <property type="term" value="P:error-prone translesion synthesis"/>
    <property type="evidence" value="ECO:0007669"/>
    <property type="project" value="TreeGrafter"/>
</dbReference>
<reference evidence="14 15" key="1">
    <citation type="submission" date="2019-09" db="EMBL/GenBank/DDBJ databases">
        <title>Genome sequencing of Lactobacillus acetotolerans.</title>
        <authorList>
            <person name="Kim K."/>
        </authorList>
    </citation>
    <scope>NUCLEOTIDE SEQUENCE [LARGE SCALE GENOMIC DNA]</scope>
    <source>
        <strain evidence="14 15">LA749</strain>
    </source>
</reference>
<dbReference type="GO" id="GO:0003684">
    <property type="term" value="F:damaged DNA binding"/>
    <property type="evidence" value="ECO:0007669"/>
    <property type="project" value="InterPro"/>
</dbReference>
<evidence type="ECO:0000256" key="8">
    <source>
        <dbReference type="ARBA" id="ARBA00022842"/>
    </source>
</evidence>
<evidence type="ECO:0000256" key="2">
    <source>
        <dbReference type="ARBA" id="ARBA00022457"/>
    </source>
</evidence>
<protein>
    <recommendedName>
        <fullName evidence="13">DNA polymerase IV</fullName>
        <shortName evidence="13">Pol IV</shortName>
        <ecNumber evidence="13">2.7.7.7</ecNumber>
    </recommendedName>
</protein>